<reference evidence="8 9" key="1">
    <citation type="submission" date="2022-01" db="EMBL/GenBank/DDBJ databases">
        <title>Labilibaculum sp. nov, a marine bacterium isolated from Antarctica.</title>
        <authorList>
            <person name="Dai W."/>
        </authorList>
    </citation>
    <scope>NUCLEOTIDE SEQUENCE [LARGE SCALE GENOMIC DNA]</scope>
    <source>
        <strain evidence="8 9">DW002</strain>
    </source>
</reference>
<dbReference type="Proteomes" id="UP001528920">
    <property type="component" value="Unassembled WGS sequence"/>
</dbReference>
<comment type="similarity">
    <text evidence="1">Belongs to the EndA/NucM nuclease family.</text>
</comment>
<organism evidence="8 9">
    <name type="scientific">Paralabilibaculum antarcticum</name>
    <dbReference type="NCBI Taxonomy" id="2912572"/>
    <lineage>
        <taxon>Bacteria</taxon>
        <taxon>Pseudomonadati</taxon>
        <taxon>Bacteroidota</taxon>
        <taxon>Bacteroidia</taxon>
        <taxon>Marinilabiliales</taxon>
        <taxon>Marinifilaceae</taxon>
        <taxon>Paralabilibaculum</taxon>
    </lineage>
</organism>
<evidence type="ECO:0000259" key="7">
    <source>
        <dbReference type="Pfam" id="PF18962"/>
    </source>
</evidence>
<evidence type="ECO:0000313" key="9">
    <source>
        <dbReference type="Proteomes" id="UP001528920"/>
    </source>
</evidence>
<feature type="domain" description="Secretion system C-terminal sorting" evidence="7">
    <location>
        <begin position="515"/>
        <end position="580"/>
    </location>
</feature>
<gene>
    <name evidence="8" type="ORF">L3049_11100</name>
</gene>
<proteinExistence type="inferred from homology"/>
<dbReference type="PANTHER" id="PTHR33607">
    <property type="entry name" value="ENDONUCLEASE-1"/>
    <property type="match status" value="1"/>
</dbReference>
<dbReference type="InterPro" id="IPR032812">
    <property type="entry name" value="SbsA_Ig"/>
</dbReference>
<evidence type="ECO:0000256" key="3">
    <source>
        <dbReference type="ARBA" id="ARBA00022729"/>
    </source>
</evidence>
<keyword evidence="8" id="KW-0255">Endonuclease</keyword>
<sequence>MIKFLHSKLFLSLTLLVTFVFSSAAQVNIEEYYQSASNKTGGELKTALHFIISDHTVLPYTSKADGDDYNVWEALELTDEDPANSNNVILIYTGRSDLKTHKDDGTSDADAWNREHIWAKSHGFGGDPRENPGAATDIHALRPCDKSVNSDRSNLFFDNGGDAHSEATECSSDDDSWEPRDAVKGDIARMILYMAVRYEGEGNNPDLEMTNDMTYSKENYTAPFFGKLSTLLEWNSLDPVDDLELSRNNKVHEIQGNRNPFIDHPEWANTIWVETDSNSPSITEYAPENGTTSVSLTANLTLSFNEEVQEGTGNIVIKRYNDDSEFETLSAVNNPRVTFTNNKVLINPEAKFEEGTKYYVTIDNGVITDASSNSFDGISDKETWNFTATYAPPTIVEFSPEDDSESVSVDTDLEITFDKDVQAGNGQISIYSNGTKVMEMLASVAATFDGEYVTIELSETLNENTEYNVIIDENAFVSANGAAFKGIDSDTYWSFTTELPTGIDDFFAEKSPSFYPNPAKNEIRITNMEDVESMHISNLTGRNIMEIKSPDSRISITNLPKGMYFVTFITKNGNRVTKKLLKR</sequence>
<dbReference type="RefSeq" id="WP_275109879.1">
    <property type="nucleotide sequence ID" value="NZ_JAKJSC010000001.1"/>
</dbReference>
<dbReference type="InterPro" id="IPR044925">
    <property type="entry name" value="His-Me_finger_sf"/>
</dbReference>
<dbReference type="SUPFAM" id="SSF54060">
    <property type="entry name" value="His-Me finger endonucleases"/>
    <property type="match status" value="1"/>
</dbReference>
<evidence type="ECO:0000313" key="8">
    <source>
        <dbReference type="EMBL" id="MDE5418553.1"/>
    </source>
</evidence>
<dbReference type="Pfam" id="PF13205">
    <property type="entry name" value="Big_5"/>
    <property type="match status" value="2"/>
</dbReference>
<dbReference type="GO" id="GO:0004519">
    <property type="term" value="F:endonuclease activity"/>
    <property type="evidence" value="ECO:0007669"/>
    <property type="project" value="UniProtKB-KW"/>
</dbReference>
<evidence type="ECO:0000256" key="1">
    <source>
        <dbReference type="ARBA" id="ARBA00006429"/>
    </source>
</evidence>
<feature type="domain" description="SbsA Ig-like" evidence="6">
    <location>
        <begin position="276"/>
        <end position="387"/>
    </location>
</feature>
<keyword evidence="4" id="KW-0378">Hydrolase</keyword>
<accession>A0ABT5VT21</accession>
<dbReference type="InterPro" id="IPR007346">
    <property type="entry name" value="Endonuclease-I"/>
</dbReference>
<dbReference type="InterPro" id="IPR026444">
    <property type="entry name" value="Secre_tail"/>
</dbReference>
<evidence type="ECO:0000259" key="6">
    <source>
        <dbReference type="Pfam" id="PF13205"/>
    </source>
</evidence>
<dbReference type="NCBIfam" id="TIGR04183">
    <property type="entry name" value="Por_Secre_tail"/>
    <property type="match status" value="1"/>
</dbReference>
<feature type="signal peptide" evidence="5">
    <location>
        <begin position="1"/>
        <end position="24"/>
    </location>
</feature>
<evidence type="ECO:0000256" key="5">
    <source>
        <dbReference type="SAM" id="SignalP"/>
    </source>
</evidence>
<keyword evidence="2" id="KW-0540">Nuclease</keyword>
<feature type="chain" id="PRO_5046548048" evidence="5">
    <location>
        <begin position="25"/>
        <end position="583"/>
    </location>
</feature>
<dbReference type="Pfam" id="PF18962">
    <property type="entry name" value="Por_Secre_tail"/>
    <property type="match status" value="1"/>
</dbReference>
<feature type="domain" description="SbsA Ig-like" evidence="6">
    <location>
        <begin position="392"/>
        <end position="497"/>
    </location>
</feature>
<evidence type="ECO:0000256" key="2">
    <source>
        <dbReference type="ARBA" id="ARBA00022722"/>
    </source>
</evidence>
<dbReference type="Pfam" id="PF04231">
    <property type="entry name" value="Endonuclease_1"/>
    <property type="match status" value="1"/>
</dbReference>
<keyword evidence="9" id="KW-1185">Reference proteome</keyword>
<dbReference type="EMBL" id="JAKJSC010000001">
    <property type="protein sequence ID" value="MDE5418553.1"/>
    <property type="molecule type" value="Genomic_DNA"/>
</dbReference>
<name>A0ABT5VT21_9BACT</name>
<protein>
    <submittedName>
        <fullName evidence="8">Endonuclease</fullName>
    </submittedName>
</protein>
<keyword evidence="3 5" id="KW-0732">Signal</keyword>
<dbReference type="PANTHER" id="PTHR33607:SF2">
    <property type="entry name" value="ENDONUCLEASE-1"/>
    <property type="match status" value="1"/>
</dbReference>
<comment type="caution">
    <text evidence="8">The sequence shown here is derived from an EMBL/GenBank/DDBJ whole genome shotgun (WGS) entry which is preliminary data.</text>
</comment>
<evidence type="ECO:0000256" key="4">
    <source>
        <dbReference type="ARBA" id="ARBA00022801"/>
    </source>
</evidence>